<keyword evidence="4" id="KW-1185">Reference proteome</keyword>
<evidence type="ECO:0000256" key="1">
    <source>
        <dbReference type="SAM" id="MobiDB-lite"/>
    </source>
</evidence>
<dbReference type="PANTHER" id="PTHR15299:SF3">
    <property type="entry name" value="HERV-H LTR-ASSOCIATING PROTEIN 1"/>
    <property type="match status" value="1"/>
</dbReference>
<dbReference type="InterPro" id="IPR037643">
    <property type="entry name" value="HHLA1"/>
</dbReference>
<reference evidence="3" key="1">
    <citation type="submission" date="2025-08" db="UniProtKB">
        <authorList>
            <consortium name="Ensembl"/>
        </authorList>
    </citation>
    <scope>IDENTIFICATION</scope>
</reference>
<feature type="region of interest" description="Disordered" evidence="1">
    <location>
        <begin position="262"/>
        <end position="291"/>
    </location>
</feature>
<organism evidence="3 4">
    <name type="scientific">Pseudonaja textilis</name>
    <name type="common">Eastern brown snake</name>
    <dbReference type="NCBI Taxonomy" id="8673"/>
    <lineage>
        <taxon>Eukaryota</taxon>
        <taxon>Metazoa</taxon>
        <taxon>Chordata</taxon>
        <taxon>Craniata</taxon>
        <taxon>Vertebrata</taxon>
        <taxon>Euteleostomi</taxon>
        <taxon>Lepidosauria</taxon>
        <taxon>Squamata</taxon>
        <taxon>Bifurcata</taxon>
        <taxon>Unidentata</taxon>
        <taxon>Episquamata</taxon>
        <taxon>Toxicofera</taxon>
        <taxon>Serpentes</taxon>
        <taxon>Colubroidea</taxon>
        <taxon>Elapidae</taxon>
        <taxon>Hydrophiinae</taxon>
        <taxon>Pseudonaja</taxon>
    </lineage>
</organism>
<dbReference type="Ensembl" id="ENSPTXT00000008481.1">
    <property type="protein sequence ID" value="ENSPTXP00000008192.1"/>
    <property type="gene ID" value="ENSPTXG00000005945.1"/>
</dbReference>
<protein>
    <submittedName>
        <fullName evidence="3">HHLA1 neighbor of OC90</fullName>
    </submittedName>
</protein>
<evidence type="ECO:0000313" key="3">
    <source>
        <dbReference type="Ensembl" id="ENSPTXP00000008192.1"/>
    </source>
</evidence>
<proteinExistence type="predicted"/>
<keyword evidence="2" id="KW-1133">Transmembrane helix</keyword>
<keyword evidence="2" id="KW-0472">Membrane</keyword>
<dbReference type="GeneTree" id="ENSGT00530000064699"/>
<dbReference type="OMA" id="CKFYQRC"/>
<evidence type="ECO:0000313" key="4">
    <source>
        <dbReference type="Proteomes" id="UP000472273"/>
    </source>
</evidence>
<reference evidence="3" key="2">
    <citation type="submission" date="2025-09" db="UniProtKB">
        <authorList>
            <consortium name="Ensembl"/>
        </authorList>
    </citation>
    <scope>IDENTIFICATION</scope>
</reference>
<accession>A0A670YFC7</accession>
<dbReference type="PANTHER" id="PTHR15299">
    <property type="entry name" value="HERV-H LTR-ASSOCIATING PROTEIN 1"/>
    <property type="match status" value="1"/>
</dbReference>
<evidence type="ECO:0000256" key="2">
    <source>
        <dbReference type="SAM" id="Phobius"/>
    </source>
</evidence>
<dbReference type="AlphaFoldDB" id="A0A670YFC7"/>
<name>A0A670YFC7_PSETE</name>
<keyword evidence="2" id="KW-0812">Transmembrane</keyword>
<gene>
    <name evidence="3" type="primary">HHLA1</name>
</gene>
<dbReference type="Proteomes" id="UP000472273">
    <property type="component" value="Unplaced"/>
</dbReference>
<sequence length="384" mass="42680">PHAHQELNPKQQLSIFILCLCGLDYLYISFSELPAKLVDLAAMNLTGMVNSMLNTALRGTKEFFSLLSIVSYSSYAFQKVSIVLYNISSLRNIDPTKFSTRHCYCLNNRTNDLTDFTALLVDIVGNSTSYLTEIFKSTSIVSVSQSNDTDCIYICVISGRIGRNLTNLWEAIEKSPIVNYTFSGNISDFLGEKEGLESKGTTEFRTGVSNTIYLGGHWRQSPGEAGPPIEVFSQLATHGERINIILPYHGGGHRISDCGPQLPRSTPFPDGPGPISALDIGPSPDSLTGPRSPALSDSTAVCTVCQRITTASCNFVTVSPLMVQKLNPCVMELCKFYQRCFCTRDRSYSRDHTMRYCIQNYPWFFKNAAFICEKVKRSTYSKSK</sequence>
<feature type="transmembrane region" description="Helical" evidence="2">
    <location>
        <begin position="12"/>
        <end position="30"/>
    </location>
</feature>